<protein>
    <submittedName>
        <fullName evidence="5">Uncharacterized protein</fullName>
    </submittedName>
</protein>
<dbReference type="GO" id="GO:0009671">
    <property type="term" value="F:nitrate:proton symporter activity"/>
    <property type="evidence" value="ECO:0007669"/>
    <property type="project" value="TreeGrafter"/>
</dbReference>
<keyword evidence="2" id="KW-0129">CBS domain</keyword>
<evidence type="ECO:0000256" key="4">
    <source>
        <dbReference type="SAM" id="Phobius"/>
    </source>
</evidence>
<evidence type="ECO:0000313" key="6">
    <source>
        <dbReference type="Proteomes" id="UP001497516"/>
    </source>
</evidence>
<keyword evidence="4" id="KW-0472">Membrane</keyword>
<keyword evidence="6" id="KW-1185">Reference proteome</keyword>
<feature type="transmembrane region" description="Helical" evidence="4">
    <location>
        <begin position="132"/>
        <end position="158"/>
    </location>
</feature>
<organism evidence="5 6">
    <name type="scientific">Linum trigynum</name>
    <dbReference type="NCBI Taxonomy" id="586398"/>
    <lineage>
        <taxon>Eukaryota</taxon>
        <taxon>Viridiplantae</taxon>
        <taxon>Streptophyta</taxon>
        <taxon>Embryophyta</taxon>
        <taxon>Tracheophyta</taxon>
        <taxon>Spermatophyta</taxon>
        <taxon>Magnoliopsida</taxon>
        <taxon>eudicotyledons</taxon>
        <taxon>Gunneridae</taxon>
        <taxon>Pentapetalae</taxon>
        <taxon>rosids</taxon>
        <taxon>fabids</taxon>
        <taxon>Malpighiales</taxon>
        <taxon>Linaceae</taxon>
        <taxon>Linum</taxon>
    </lineage>
</organism>
<gene>
    <name evidence="5" type="ORF">LTRI10_LOCUS2441</name>
</gene>
<feature type="transmembrane region" description="Helical" evidence="4">
    <location>
        <begin position="86"/>
        <end position="112"/>
    </location>
</feature>
<dbReference type="AlphaFoldDB" id="A0AAV2CDP2"/>
<sequence>MEEDHCCTPQLPTETRAPAMEERDPESNSSTLQEPLLKRNRTLSSTPLAIVGTKMSHIESLDYEINENDMFKHDWRSRSKVQVLQYVFLKWSLAFLVGGLTVLIATLINLAVENIAGYKILAVVNLIKEERYLTGLAFMTGSNLVLTAFAAVLCVFFAPTAAGSGIPEIKAYLNGIDTPNMFGATTLLVKISGFSAGVNVSPFHNGRLAVIELMMLMKEMENMCYVSLICGGNKINSTRLLLYH</sequence>
<accession>A0AAV2CDP2</accession>
<evidence type="ECO:0000256" key="2">
    <source>
        <dbReference type="ARBA" id="ARBA00023122"/>
    </source>
</evidence>
<keyword evidence="4" id="KW-0812">Transmembrane</keyword>
<proteinExistence type="predicted"/>
<evidence type="ECO:0000256" key="1">
    <source>
        <dbReference type="ARBA" id="ARBA00022737"/>
    </source>
</evidence>
<evidence type="ECO:0000256" key="3">
    <source>
        <dbReference type="SAM" id="MobiDB-lite"/>
    </source>
</evidence>
<dbReference type="InterPro" id="IPR014743">
    <property type="entry name" value="Cl-channel_core"/>
</dbReference>
<dbReference type="GO" id="GO:0009705">
    <property type="term" value="C:plant-type vacuole membrane"/>
    <property type="evidence" value="ECO:0007669"/>
    <property type="project" value="TreeGrafter"/>
</dbReference>
<name>A0AAV2CDP2_9ROSI</name>
<dbReference type="SUPFAM" id="SSF81340">
    <property type="entry name" value="Clc chloride channel"/>
    <property type="match status" value="1"/>
</dbReference>
<evidence type="ECO:0000313" key="5">
    <source>
        <dbReference type="EMBL" id="CAL1354642.1"/>
    </source>
</evidence>
<dbReference type="EMBL" id="OZ034813">
    <property type="protein sequence ID" value="CAL1354642.1"/>
    <property type="molecule type" value="Genomic_DNA"/>
</dbReference>
<dbReference type="PANTHER" id="PTHR11689:SF67">
    <property type="entry name" value="CHLORIDE CHANNEL PROTEIN CLC-A"/>
    <property type="match status" value="1"/>
</dbReference>
<keyword evidence="4" id="KW-1133">Transmembrane helix</keyword>
<feature type="region of interest" description="Disordered" evidence="3">
    <location>
        <begin position="1"/>
        <end position="34"/>
    </location>
</feature>
<dbReference type="PANTHER" id="PTHR11689">
    <property type="entry name" value="CHLORIDE CHANNEL PROTEIN CLC FAMILY MEMBER"/>
    <property type="match status" value="1"/>
</dbReference>
<dbReference type="Proteomes" id="UP001497516">
    <property type="component" value="Chromosome 1"/>
</dbReference>
<dbReference type="InterPro" id="IPR051280">
    <property type="entry name" value="Cl-channel/antiporter"/>
</dbReference>
<keyword evidence="1" id="KW-0677">Repeat</keyword>
<dbReference type="Gene3D" id="1.10.3080.10">
    <property type="entry name" value="Clc chloride channel"/>
    <property type="match status" value="1"/>
</dbReference>
<reference evidence="5 6" key="1">
    <citation type="submission" date="2024-04" db="EMBL/GenBank/DDBJ databases">
        <authorList>
            <person name="Fracassetti M."/>
        </authorList>
    </citation>
    <scope>NUCLEOTIDE SEQUENCE [LARGE SCALE GENOMIC DNA]</scope>
</reference>